<reference evidence="2" key="1">
    <citation type="submission" date="2020-05" db="UniProtKB">
        <authorList>
            <consortium name="EnsemblMetazoa"/>
        </authorList>
    </citation>
    <scope>IDENTIFICATION</scope>
    <source>
        <strain evidence="2">TTRI</strain>
    </source>
</reference>
<accession>A0A1A9UP45</accession>
<feature type="compositionally biased region" description="Polar residues" evidence="1">
    <location>
        <begin position="274"/>
        <end position="288"/>
    </location>
</feature>
<sequence>MRISSYDKGDEKKSTHGVDGPVSWRLTLDQDLIDTLKGSFPSWFQQTTTTTTNQGVTSSATIAATAASTIAISKNIDLDHQQNEARNNNNFASSNSGAIGITLINNTVCASPITIDGNSYLKGGNNTGNDVGANCLLSSSSSSSSSYSSSSSSISYTSKQYIKTPKSLSSSSPFSSSSSSSCPLSSSPCLAVSAATATRVIPKSPSLHSLGGSLLATFSSSGSATFEIISDSSCNGLLTSHLSGKSAFEHSFQDVILLQEIYDDMSEGEQRLNTSFLSGSSDDGTNSDFYDPRQSPPKAIVDSSPLQPAMDKNKEFVELHRLGADMVKMAHKTFKNMQRWFGLVETHETYRPCNC</sequence>
<name>A0A1A9UP45_GLOAU</name>
<dbReference type="EnsemblMetazoa" id="GAUT010904-RA">
    <property type="protein sequence ID" value="GAUT010904-PA"/>
    <property type="gene ID" value="GAUT010904"/>
</dbReference>
<dbReference type="Proteomes" id="UP000078200">
    <property type="component" value="Unassembled WGS sequence"/>
</dbReference>
<feature type="region of interest" description="Disordered" evidence="1">
    <location>
        <begin position="1"/>
        <end position="20"/>
    </location>
</feature>
<feature type="compositionally biased region" description="Basic and acidic residues" evidence="1">
    <location>
        <begin position="1"/>
        <end position="16"/>
    </location>
</feature>
<evidence type="ECO:0000313" key="2">
    <source>
        <dbReference type="EnsemblMetazoa" id="GAUT010904-PA"/>
    </source>
</evidence>
<evidence type="ECO:0000256" key="1">
    <source>
        <dbReference type="SAM" id="MobiDB-lite"/>
    </source>
</evidence>
<dbReference type="VEuPathDB" id="VectorBase:GAUT010904"/>
<dbReference type="AlphaFoldDB" id="A0A1A9UP45"/>
<dbReference type="STRING" id="7395.A0A1A9UP45"/>
<organism evidence="2 3">
    <name type="scientific">Glossina austeni</name>
    <name type="common">Savannah tsetse fly</name>
    <dbReference type="NCBI Taxonomy" id="7395"/>
    <lineage>
        <taxon>Eukaryota</taxon>
        <taxon>Metazoa</taxon>
        <taxon>Ecdysozoa</taxon>
        <taxon>Arthropoda</taxon>
        <taxon>Hexapoda</taxon>
        <taxon>Insecta</taxon>
        <taxon>Pterygota</taxon>
        <taxon>Neoptera</taxon>
        <taxon>Endopterygota</taxon>
        <taxon>Diptera</taxon>
        <taxon>Brachycera</taxon>
        <taxon>Muscomorpha</taxon>
        <taxon>Hippoboscoidea</taxon>
        <taxon>Glossinidae</taxon>
        <taxon>Glossina</taxon>
    </lineage>
</organism>
<feature type="region of interest" description="Disordered" evidence="1">
    <location>
        <begin position="274"/>
        <end position="307"/>
    </location>
</feature>
<protein>
    <submittedName>
        <fullName evidence="2">Uncharacterized protein</fullName>
    </submittedName>
</protein>
<keyword evidence="3" id="KW-1185">Reference proteome</keyword>
<proteinExistence type="predicted"/>
<evidence type="ECO:0000313" key="3">
    <source>
        <dbReference type="Proteomes" id="UP000078200"/>
    </source>
</evidence>